<feature type="region of interest" description="Disordered" evidence="1">
    <location>
        <begin position="608"/>
        <end position="646"/>
    </location>
</feature>
<feature type="region of interest" description="Disordered" evidence="1">
    <location>
        <begin position="334"/>
        <end position="369"/>
    </location>
</feature>
<dbReference type="VEuPathDB" id="FungiDB:SMAC_04907"/>
<feature type="compositionally biased region" description="Pro residues" evidence="1">
    <location>
        <begin position="397"/>
        <end position="412"/>
    </location>
</feature>
<reference evidence="3 4" key="1">
    <citation type="submission" date="2017-07" db="EMBL/GenBank/DDBJ databases">
        <title>Genome sequence of the Sordaria macrospora wild type strain R19027.</title>
        <authorList>
            <person name="Nowrousian M."/>
            <person name="Teichert I."/>
            <person name="Kueck U."/>
        </authorList>
    </citation>
    <scope>NUCLEOTIDE SEQUENCE [LARGE SCALE GENOMIC DNA]</scope>
    <source>
        <strain evidence="3 4">R19027</strain>
        <tissue evidence="3">Mycelium</tissue>
    </source>
</reference>
<feature type="signal peptide" evidence="2">
    <location>
        <begin position="1"/>
        <end position="20"/>
    </location>
</feature>
<evidence type="ECO:0000256" key="1">
    <source>
        <dbReference type="SAM" id="MobiDB-lite"/>
    </source>
</evidence>
<evidence type="ECO:0000313" key="4">
    <source>
        <dbReference type="Proteomes" id="UP000433876"/>
    </source>
</evidence>
<accession>A0A8S8ZN33</accession>
<name>A0A8S8ZN33_SORMA</name>
<organism evidence="3 4">
    <name type="scientific">Sordaria macrospora</name>
    <dbReference type="NCBI Taxonomy" id="5147"/>
    <lineage>
        <taxon>Eukaryota</taxon>
        <taxon>Fungi</taxon>
        <taxon>Dikarya</taxon>
        <taxon>Ascomycota</taxon>
        <taxon>Pezizomycotina</taxon>
        <taxon>Sordariomycetes</taxon>
        <taxon>Sordariomycetidae</taxon>
        <taxon>Sordariales</taxon>
        <taxon>Sordariaceae</taxon>
        <taxon>Sordaria</taxon>
    </lineage>
</organism>
<sequence length="900" mass="95338">MFDPVIFLPLLLAMVSTASANVTTKLVPVVETIPDPTPSVGEFWIDEDKSIPLRLTTVTHIDASQSTTVVPVIISSPKVDEIVHQSVAVFTVPGQVAPSPSSSDHNGTHHIPVVEEEHSGNSQHVGPTTVYQTVYLPSPSSTSTWSTAYEDSVTIVLTVYVNNAAATASTSTSSSSTTTSEYITVVIPKQSSATPNVVVVESQKSSQLEPTTTQFITTITTQSAKPNVVVMDIPNKASTEVITITESSDPKVVVVQPKPSTEVITVTEHGKPNVVVVQPKESNEVVTATDSSKSKVVVVQGQSKESSRFITIVKTLPSGVTETDIIVVKPKDPATATATSTEQPVQQEAKATTNTVPSTTPPPITPTVGEVTNLITQTKTQKVTKTHFSTSYLAHGAPPPPAPEPAPEPSPPEPAVVTVVEVVTVSNAHPFGIGASHTPAAYYTHQPDADPGGIHWAQGVHTVPGDRSAEFERLKPPVWPTWEVNVVVAPWKQTESETGAGAAAAAAKTGMHMGMDMEAARSTTSVTTPDQGAGAGAVDNAQAQATSTVEVEVEVEVTSTSASAVETTSASASTIHTTLTSPIVHTTSTSTSTPVIEIISITNVVANSDATTQDTHETPTTEHEHEGDDTTTSEADGTQEPQEQESPDIVHVHVQARDSNMDNIDNNINLVAQGCRDRNPKGWITLSGTRSNPNPTYGPPLTWPQHCDGGITFITAIRKMPSFITSTSIDNAAATPMITAAPAPSSHPELEPTDSSDSEKHESLDAGGDIMTAHVTRTPAQTSYSTRTLTCGNRIRDNDRGTVVNMKHKRIEDNINAEEHNAISIIAEHNITEVQQALVSLAVQDGGKDGDFWSEIGDGIKEGVERFGNDVVEGLNNPICFLIPCHHAKFGDHAHRDHHG</sequence>
<feature type="region of interest" description="Disordered" evidence="1">
    <location>
        <begin position="739"/>
        <end position="770"/>
    </location>
</feature>
<evidence type="ECO:0000313" key="3">
    <source>
        <dbReference type="EMBL" id="KAA8630889.1"/>
    </source>
</evidence>
<feature type="chain" id="PRO_5035723485" evidence="2">
    <location>
        <begin position="21"/>
        <end position="900"/>
    </location>
</feature>
<dbReference type="Proteomes" id="UP000433876">
    <property type="component" value="Unassembled WGS sequence"/>
</dbReference>
<proteinExistence type="predicted"/>
<feature type="compositionally biased region" description="Basic and acidic residues" evidence="1">
    <location>
        <begin position="614"/>
        <end position="628"/>
    </location>
</feature>
<protein>
    <submittedName>
        <fullName evidence="3">Uncharacterized protein</fullName>
    </submittedName>
</protein>
<feature type="region of interest" description="Disordered" evidence="1">
    <location>
        <begin position="391"/>
        <end position="412"/>
    </location>
</feature>
<dbReference type="AlphaFoldDB" id="A0A8S8ZN33"/>
<evidence type="ECO:0000256" key="2">
    <source>
        <dbReference type="SAM" id="SignalP"/>
    </source>
</evidence>
<dbReference type="EMBL" id="NMPR01000091">
    <property type="protein sequence ID" value="KAA8630889.1"/>
    <property type="molecule type" value="Genomic_DNA"/>
</dbReference>
<feature type="compositionally biased region" description="Polar residues" evidence="1">
    <location>
        <begin position="336"/>
        <end position="351"/>
    </location>
</feature>
<gene>
    <name evidence="3" type="ORF">SMACR_04907</name>
</gene>
<comment type="caution">
    <text evidence="3">The sequence shown here is derived from an EMBL/GenBank/DDBJ whole genome shotgun (WGS) entry which is preliminary data.</text>
</comment>
<keyword evidence="2" id="KW-0732">Signal</keyword>